<proteinExistence type="predicted"/>
<sequence length="70" mass="8284">MAVNQSDIWNVIIQLTICQRFITFNAMSLTLYSFRTIDHIAVIFAKWRQRKLNKAHKNWSICTLKVKSDL</sequence>
<gene>
    <name evidence="1" type="ORF">FGO68_gene5252</name>
</gene>
<keyword evidence="2" id="KW-1185">Reference proteome</keyword>
<evidence type="ECO:0000313" key="1">
    <source>
        <dbReference type="EMBL" id="TNV78324.1"/>
    </source>
</evidence>
<organism evidence="1 2">
    <name type="scientific">Halteria grandinella</name>
    <dbReference type="NCBI Taxonomy" id="5974"/>
    <lineage>
        <taxon>Eukaryota</taxon>
        <taxon>Sar</taxon>
        <taxon>Alveolata</taxon>
        <taxon>Ciliophora</taxon>
        <taxon>Intramacronucleata</taxon>
        <taxon>Spirotrichea</taxon>
        <taxon>Stichotrichia</taxon>
        <taxon>Sporadotrichida</taxon>
        <taxon>Halteriidae</taxon>
        <taxon>Halteria</taxon>
    </lineage>
</organism>
<dbReference type="Proteomes" id="UP000785679">
    <property type="component" value="Unassembled WGS sequence"/>
</dbReference>
<protein>
    <submittedName>
        <fullName evidence="1">Uncharacterized protein</fullName>
    </submittedName>
</protein>
<comment type="caution">
    <text evidence="1">The sequence shown here is derived from an EMBL/GenBank/DDBJ whole genome shotgun (WGS) entry which is preliminary data.</text>
</comment>
<dbReference type="AlphaFoldDB" id="A0A8J8NQ56"/>
<accession>A0A8J8NQ56</accession>
<evidence type="ECO:0000313" key="2">
    <source>
        <dbReference type="Proteomes" id="UP000785679"/>
    </source>
</evidence>
<reference evidence="1" key="1">
    <citation type="submission" date="2019-06" db="EMBL/GenBank/DDBJ databases">
        <authorList>
            <person name="Zheng W."/>
        </authorList>
    </citation>
    <scope>NUCLEOTIDE SEQUENCE</scope>
    <source>
        <strain evidence="1">QDHG01</strain>
    </source>
</reference>
<name>A0A8J8NQ56_HALGN</name>
<dbReference type="EMBL" id="RRYP01010521">
    <property type="protein sequence ID" value="TNV78324.1"/>
    <property type="molecule type" value="Genomic_DNA"/>
</dbReference>